<proteinExistence type="predicted"/>
<dbReference type="CDD" id="cd01949">
    <property type="entry name" value="GGDEF"/>
    <property type="match status" value="1"/>
</dbReference>
<evidence type="ECO:0000259" key="2">
    <source>
        <dbReference type="PROSITE" id="PS50883"/>
    </source>
</evidence>
<feature type="domain" description="EAL" evidence="2">
    <location>
        <begin position="384"/>
        <end position="639"/>
    </location>
</feature>
<dbReference type="PROSITE" id="PS50887">
    <property type="entry name" value="GGDEF"/>
    <property type="match status" value="1"/>
</dbReference>
<keyword evidence="1" id="KW-0812">Transmembrane</keyword>
<dbReference type="PANTHER" id="PTHR44757">
    <property type="entry name" value="DIGUANYLATE CYCLASE DGCP"/>
    <property type="match status" value="1"/>
</dbReference>
<dbReference type="Gene3D" id="3.30.70.270">
    <property type="match status" value="1"/>
</dbReference>
<keyword evidence="5" id="KW-1185">Reference proteome</keyword>
<dbReference type="AlphaFoldDB" id="A0A376AL72"/>
<organism evidence="4 5">
    <name type="scientific">Ciceribacter selenitireducens ATCC BAA-1503</name>
    <dbReference type="NCBI Taxonomy" id="1336235"/>
    <lineage>
        <taxon>Bacteria</taxon>
        <taxon>Pseudomonadati</taxon>
        <taxon>Pseudomonadota</taxon>
        <taxon>Alphaproteobacteria</taxon>
        <taxon>Hyphomicrobiales</taxon>
        <taxon>Rhizobiaceae</taxon>
        <taxon>Ciceribacter</taxon>
    </lineage>
</organism>
<dbReference type="Proteomes" id="UP000254764">
    <property type="component" value="Unassembled WGS sequence"/>
</dbReference>
<dbReference type="InterPro" id="IPR035919">
    <property type="entry name" value="EAL_sf"/>
</dbReference>
<dbReference type="CDD" id="cd01948">
    <property type="entry name" value="EAL"/>
    <property type="match status" value="1"/>
</dbReference>
<dbReference type="InterPro" id="IPR043128">
    <property type="entry name" value="Rev_trsase/Diguanyl_cyclase"/>
</dbReference>
<dbReference type="InterPro" id="IPR000160">
    <property type="entry name" value="GGDEF_dom"/>
</dbReference>
<feature type="transmembrane region" description="Helical" evidence="1">
    <location>
        <begin position="97"/>
        <end position="120"/>
    </location>
</feature>
<feature type="domain" description="GGDEF" evidence="3">
    <location>
        <begin position="246"/>
        <end position="379"/>
    </location>
</feature>
<dbReference type="InterPro" id="IPR052155">
    <property type="entry name" value="Biofilm_reg_signaling"/>
</dbReference>
<evidence type="ECO:0000259" key="3">
    <source>
        <dbReference type="PROSITE" id="PS50887"/>
    </source>
</evidence>
<evidence type="ECO:0008006" key="6">
    <source>
        <dbReference type="Google" id="ProtNLM"/>
    </source>
</evidence>
<sequence length="647" mass="70732">MVLMPSGRRSQQTVSCSDCETVALSPGAIRDEMARAFQPIIRAFLVPVFLFYLFIGIPHLLLRSPADAALLFSLSASTAAIALYLRRSLRLEEASFARLEVIGAGVLLLIYLNTCALLYVDFHPSNLIYFLLLMMLASTVGISNRVVAGVSVITLATMLALAYLLGRDPFFYFSFVSLAGAFSAIGLAVLMRGAITKAVRSRLLAERLRERAERQADFDALTGLPNRRNFFATLEQLIGDDTAPSAGLQVGIIDLDGFKPVNDLYGHAVGDDLLVEVGRRIRQTCPPDHLVARLGGDEFALAIGRPLSEDGLIRLGSAICETLRRPFVVSGVDISISASVGFARYPENGQTVRQIYERADHALYRAKRQTRGDVVVFSECHEAEMSDLGRIEQALRSCDLVKELSLAFQPQFDLMRQRISGFEALARWESAALGKVSPDLLIAAAERTGMMERVTGVLLEKALAAAAAWPKEISLSFNLSVIDLVSSRSIGNIARIVDDSGIDPERLVFEITETAVMTDFERARDSLGVLAARGCRIALDDFGSGYSSFAYIHRFPLHRIKTDRCFLTRLAEDDAIGRTLLRAIADLSANLGLECLAEGVESQEELRTVQSAGIRYVQGYLFGKPMGAVEAGERIAGQASTESRRAF</sequence>
<evidence type="ECO:0000256" key="1">
    <source>
        <dbReference type="SAM" id="Phobius"/>
    </source>
</evidence>
<dbReference type="RefSeq" id="WP_181904034.1">
    <property type="nucleotide sequence ID" value="NZ_UEYP01000007.1"/>
</dbReference>
<reference evidence="5" key="1">
    <citation type="submission" date="2018-07" db="EMBL/GenBank/DDBJ databases">
        <authorList>
            <person name="Peiro R."/>
            <person name="Begona"/>
            <person name="Cbmso G."/>
            <person name="Lopez M."/>
            <person name="Gonzalez S."/>
        </authorList>
    </citation>
    <scope>NUCLEOTIDE SEQUENCE [LARGE SCALE GENOMIC DNA]</scope>
</reference>
<dbReference type="PROSITE" id="PS50883">
    <property type="entry name" value="EAL"/>
    <property type="match status" value="1"/>
</dbReference>
<feature type="transmembrane region" description="Helical" evidence="1">
    <location>
        <begin position="40"/>
        <end position="62"/>
    </location>
</feature>
<feature type="transmembrane region" description="Helical" evidence="1">
    <location>
        <begin position="147"/>
        <end position="165"/>
    </location>
</feature>
<dbReference type="SUPFAM" id="SSF141868">
    <property type="entry name" value="EAL domain-like"/>
    <property type="match status" value="1"/>
</dbReference>
<evidence type="ECO:0000313" key="5">
    <source>
        <dbReference type="Proteomes" id="UP000254764"/>
    </source>
</evidence>
<dbReference type="Pfam" id="PF00563">
    <property type="entry name" value="EAL"/>
    <property type="match status" value="1"/>
</dbReference>
<dbReference type="SUPFAM" id="SSF55073">
    <property type="entry name" value="Nucleotide cyclase"/>
    <property type="match status" value="1"/>
</dbReference>
<dbReference type="EMBL" id="UEYP01000007">
    <property type="protein sequence ID" value="SSC68549.1"/>
    <property type="molecule type" value="Genomic_DNA"/>
</dbReference>
<gene>
    <name evidence="4" type="ORF">RHIZ70_4257</name>
</gene>
<feature type="transmembrane region" description="Helical" evidence="1">
    <location>
        <begin position="68"/>
        <end position="85"/>
    </location>
</feature>
<accession>A0A376AL72</accession>
<evidence type="ECO:0000313" key="4">
    <source>
        <dbReference type="EMBL" id="SSC68549.1"/>
    </source>
</evidence>
<feature type="transmembrane region" description="Helical" evidence="1">
    <location>
        <begin position="171"/>
        <end position="191"/>
    </location>
</feature>
<dbReference type="SMART" id="SM00267">
    <property type="entry name" value="GGDEF"/>
    <property type="match status" value="1"/>
</dbReference>
<keyword evidence="1" id="KW-1133">Transmembrane helix</keyword>
<dbReference type="NCBIfam" id="TIGR00254">
    <property type="entry name" value="GGDEF"/>
    <property type="match status" value="1"/>
</dbReference>
<dbReference type="Gene3D" id="3.20.20.450">
    <property type="entry name" value="EAL domain"/>
    <property type="match status" value="1"/>
</dbReference>
<protein>
    <recommendedName>
        <fullName evidence="6">GGDEF-domain containing protein</fullName>
    </recommendedName>
</protein>
<name>A0A376AL72_9HYPH</name>
<dbReference type="SMART" id="SM00052">
    <property type="entry name" value="EAL"/>
    <property type="match status" value="1"/>
</dbReference>
<keyword evidence="1" id="KW-0472">Membrane</keyword>
<dbReference type="PANTHER" id="PTHR44757:SF2">
    <property type="entry name" value="BIOFILM ARCHITECTURE MAINTENANCE PROTEIN MBAA"/>
    <property type="match status" value="1"/>
</dbReference>
<dbReference type="STRING" id="1336235.GCA_000518785_04383"/>
<dbReference type="InterPro" id="IPR029787">
    <property type="entry name" value="Nucleotide_cyclase"/>
</dbReference>
<dbReference type="Pfam" id="PF00990">
    <property type="entry name" value="GGDEF"/>
    <property type="match status" value="1"/>
</dbReference>
<dbReference type="InterPro" id="IPR001633">
    <property type="entry name" value="EAL_dom"/>
</dbReference>